<dbReference type="EMBL" id="CASHSV030000002">
    <property type="protein sequence ID" value="CAJ2633840.1"/>
    <property type="molecule type" value="Genomic_DNA"/>
</dbReference>
<name>A0ACB0IPA2_TRIPR</name>
<proteinExistence type="predicted"/>
<accession>A0ACB0IPA2</accession>
<protein>
    <submittedName>
        <fullName evidence="1">Uncharacterized protein</fullName>
    </submittedName>
</protein>
<keyword evidence="2" id="KW-1185">Reference proteome</keyword>
<organism evidence="1 2">
    <name type="scientific">Trifolium pratense</name>
    <name type="common">Red clover</name>
    <dbReference type="NCBI Taxonomy" id="57577"/>
    <lineage>
        <taxon>Eukaryota</taxon>
        <taxon>Viridiplantae</taxon>
        <taxon>Streptophyta</taxon>
        <taxon>Embryophyta</taxon>
        <taxon>Tracheophyta</taxon>
        <taxon>Spermatophyta</taxon>
        <taxon>Magnoliopsida</taxon>
        <taxon>eudicotyledons</taxon>
        <taxon>Gunneridae</taxon>
        <taxon>Pentapetalae</taxon>
        <taxon>rosids</taxon>
        <taxon>fabids</taxon>
        <taxon>Fabales</taxon>
        <taxon>Fabaceae</taxon>
        <taxon>Papilionoideae</taxon>
        <taxon>50 kb inversion clade</taxon>
        <taxon>NPAAA clade</taxon>
        <taxon>Hologalegina</taxon>
        <taxon>IRL clade</taxon>
        <taxon>Trifolieae</taxon>
        <taxon>Trifolium</taxon>
    </lineage>
</organism>
<gene>
    <name evidence="1" type="ORF">MILVUS5_LOCUS4869</name>
</gene>
<evidence type="ECO:0000313" key="1">
    <source>
        <dbReference type="EMBL" id="CAJ2633840.1"/>
    </source>
</evidence>
<dbReference type="Proteomes" id="UP001177021">
    <property type="component" value="Unassembled WGS sequence"/>
</dbReference>
<sequence length="222" mass="25024">MSSQSFLLTIMLTLMLCISKAYIYDYLVLSIQWPPALCRAQPCTKYPATRFGVHGLWPNVYQGNDPSSCGGQFGVSFDPNVCYTPPLRNDLNNIWPNYLGRNIDFWRHEWDIHGSCVQEVFNQNDYFIHAVAVFNAADIYNLLTSEAGIKPDFNKNLNPTMFKNAIASKLDNATPQLACSGGINGLPIEIKEIRICLNHLGDQYINCPRPDSNCGTSTVKWY</sequence>
<reference evidence="1" key="1">
    <citation type="submission" date="2023-10" db="EMBL/GenBank/DDBJ databases">
        <authorList>
            <person name="Rodriguez Cubillos JULIANA M."/>
            <person name="De Vega J."/>
        </authorList>
    </citation>
    <scope>NUCLEOTIDE SEQUENCE</scope>
</reference>
<comment type="caution">
    <text evidence="1">The sequence shown here is derived from an EMBL/GenBank/DDBJ whole genome shotgun (WGS) entry which is preliminary data.</text>
</comment>
<evidence type="ECO:0000313" key="2">
    <source>
        <dbReference type="Proteomes" id="UP001177021"/>
    </source>
</evidence>